<evidence type="ECO:0000313" key="2">
    <source>
        <dbReference type="EMBL" id="MBD7996762.1"/>
    </source>
</evidence>
<dbReference type="InterPro" id="IPR044668">
    <property type="entry name" value="PuuD-like"/>
</dbReference>
<dbReference type="Gene3D" id="3.40.50.880">
    <property type="match status" value="1"/>
</dbReference>
<dbReference type="SUPFAM" id="SSF52317">
    <property type="entry name" value="Class I glutamine amidotransferase-like"/>
    <property type="match status" value="1"/>
</dbReference>
<dbReference type="Pfam" id="PF07722">
    <property type="entry name" value="Peptidase_C26"/>
    <property type="match status" value="1"/>
</dbReference>
<dbReference type="GO" id="GO:0016787">
    <property type="term" value="F:hydrolase activity"/>
    <property type="evidence" value="ECO:0007669"/>
    <property type="project" value="UniProtKB-KW"/>
</dbReference>
<dbReference type="InterPro" id="IPR029062">
    <property type="entry name" value="Class_I_gatase-like"/>
</dbReference>
<accession>A0ABR8UW29</accession>
<evidence type="ECO:0000256" key="1">
    <source>
        <dbReference type="SAM" id="MobiDB-lite"/>
    </source>
</evidence>
<keyword evidence="3" id="KW-1185">Reference proteome</keyword>
<reference evidence="2 3" key="1">
    <citation type="submission" date="2020-08" db="EMBL/GenBank/DDBJ databases">
        <title>A Genomic Blueprint of the Chicken Gut Microbiome.</title>
        <authorList>
            <person name="Gilroy R."/>
            <person name="Ravi A."/>
            <person name="Getino M."/>
            <person name="Pursley I."/>
            <person name="Horton D.L."/>
            <person name="Alikhan N.-F."/>
            <person name="Baker D."/>
            <person name="Gharbi K."/>
            <person name="Hall N."/>
            <person name="Watson M."/>
            <person name="Adriaenssens E.M."/>
            <person name="Foster-Nyarko E."/>
            <person name="Jarju S."/>
            <person name="Secka A."/>
            <person name="Antonio M."/>
            <person name="Oren A."/>
            <person name="Chaudhuri R."/>
            <person name="La Ragione R.M."/>
            <person name="Hildebrand F."/>
            <person name="Pallen M.J."/>
        </authorList>
    </citation>
    <scope>NUCLEOTIDE SEQUENCE [LARGE SCALE GENOMIC DNA]</scope>
    <source>
        <strain evidence="2 3">Sa2CUA1</strain>
    </source>
</reference>
<proteinExistence type="predicted"/>
<comment type="caution">
    <text evidence="2">The sequence shown here is derived from an EMBL/GenBank/DDBJ whole genome shotgun (WGS) entry which is preliminary data.</text>
</comment>
<evidence type="ECO:0000313" key="3">
    <source>
        <dbReference type="Proteomes" id="UP000609874"/>
    </source>
</evidence>
<feature type="compositionally biased region" description="Polar residues" evidence="1">
    <location>
        <begin position="1"/>
        <end position="13"/>
    </location>
</feature>
<sequence length="320" mass="32875">MRPTSSWRLSTRPSPIGSASVVSSGSDLPGGGRTRAGRPDAGRPLIGITTYYQPAAWGVWEGTAALIPGTYVEAVTAAGGSPVLLPPVGTETSVLDALDGLVTAGGPDVDPALYGHNAHPLTLSQPLRDVHDLALTKAALAKELPLLAVCRGAQILNVALGGTLIQHLPDVRPEANYQPSPGVFGEVRFSTAPDSIIGSLLGPEASAPCYHHQGIAELGHGLRVTAQAPVGTVEAIEAAGGGWVLGVQFHPEQNPADLRLFEGLIAAASRIGTGRSGPGVRTERNACASRSGAGIHSERSALRRETVRPDTGAADHKGAR</sequence>
<feature type="compositionally biased region" description="Basic and acidic residues" evidence="1">
    <location>
        <begin position="296"/>
        <end position="320"/>
    </location>
</feature>
<protein>
    <submittedName>
        <fullName evidence="2">Gamma-glutamyl-gamma-aminobutyrate hydrolase family protein</fullName>
    </submittedName>
</protein>
<dbReference type="PANTHER" id="PTHR43235">
    <property type="entry name" value="GLUTAMINE AMIDOTRANSFERASE PB2B2.05-RELATED"/>
    <property type="match status" value="1"/>
</dbReference>
<dbReference type="Proteomes" id="UP000609874">
    <property type="component" value="Unassembled WGS sequence"/>
</dbReference>
<name>A0ABR8UW29_9MICC</name>
<dbReference type="InterPro" id="IPR011697">
    <property type="entry name" value="Peptidase_C26"/>
</dbReference>
<keyword evidence="2" id="KW-0378">Hydrolase</keyword>
<feature type="region of interest" description="Disordered" evidence="1">
    <location>
        <begin position="273"/>
        <end position="320"/>
    </location>
</feature>
<feature type="region of interest" description="Disordered" evidence="1">
    <location>
        <begin position="1"/>
        <end position="41"/>
    </location>
</feature>
<gene>
    <name evidence="2" type="ORF">H9639_15800</name>
</gene>
<organism evidence="2 3">
    <name type="scientific">Arthrobacter gallicola</name>
    <dbReference type="NCBI Taxonomy" id="2762225"/>
    <lineage>
        <taxon>Bacteria</taxon>
        <taxon>Bacillati</taxon>
        <taxon>Actinomycetota</taxon>
        <taxon>Actinomycetes</taxon>
        <taxon>Micrococcales</taxon>
        <taxon>Micrococcaceae</taxon>
        <taxon>Arthrobacter</taxon>
    </lineage>
</organism>
<dbReference type="CDD" id="cd01745">
    <property type="entry name" value="GATase1_2"/>
    <property type="match status" value="1"/>
</dbReference>
<dbReference type="PANTHER" id="PTHR43235:SF1">
    <property type="entry name" value="GLUTAMINE AMIDOTRANSFERASE PB2B2.05-RELATED"/>
    <property type="match status" value="1"/>
</dbReference>
<dbReference type="EMBL" id="JACSQD010000008">
    <property type="protein sequence ID" value="MBD7996762.1"/>
    <property type="molecule type" value="Genomic_DNA"/>
</dbReference>
<dbReference type="PROSITE" id="PS51273">
    <property type="entry name" value="GATASE_TYPE_1"/>
    <property type="match status" value="1"/>
</dbReference>